<comment type="caution">
    <text evidence="2">The sequence shown here is derived from an EMBL/GenBank/DDBJ whole genome shotgun (WGS) entry which is preliminary data.</text>
</comment>
<dbReference type="Proteomes" id="UP000663873">
    <property type="component" value="Unassembled WGS sequence"/>
</dbReference>
<dbReference type="EMBL" id="CAJNXB010002051">
    <property type="protein sequence ID" value="CAF3212903.1"/>
    <property type="molecule type" value="Genomic_DNA"/>
</dbReference>
<dbReference type="Proteomes" id="UP000663825">
    <property type="component" value="Unassembled WGS sequence"/>
</dbReference>
<name>A0A821D7B1_9BILA</name>
<dbReference type="AlphaFoldDB" id="A0A821D7B1"/>
<organism evidence="2 3">
    <name type="scientific">Rotaria socialis</name>
    <dbReference type="NCBI Taxonomy" id="392032"/>
    <lineage>
        <taxon>Eukaryota</taxon>
        <taxon>Metazoa</taxon>
        <taxon>Spiralia</taxon>
        <taxon>Gnathifera</taxon>
        <taxon>Rotifera</taxon>
        <taxon>Eurotatoria</taxon>
        <taxon>Bdelloidea</taxon>
        <taxon>Philodinida</taxon>
        <taxon>Philodinidae</taxon>
        <taxon>Rotaria</taxon>
    </lineage>
</organism>
<evidence type="ECO:0000313" key="3">
    <source>
        <dbReference type="Proteomes" id="UP000663873"/>
    </source>
</evidence>
<reference evidence="2" key="1">
    <citation type="submission" date="2021-02" db="EMBL/GenBank/DDBJ databases">
        <authorList>
            <person name="Nowell W R."/>
        </authorList>
    </citation>
    <scope>NUCLEOTIDE SEQUENCE</scope>
</reference>
<gene>
    <name evidence="1" type="ORF">TIS948_LOCUS13227</name>
    <name evidence="2" type="ORF">UJA718_LOCUS31784</name>
</gene>
<evidence type="ECO:0000313" key="2">
    <source>
        <dbReference type="EMBL" id="CAF4616632.1"/>
    </source>
</evidence>
<dbReference type="EMBL" id="CAJOBP010026920">
    <property type="protein sequence ID" value="CAF4616632.1"/>
    <property type="molecule type" value="Genomic_DNA"/>
</dbReference>
<evidence type="ECO:0000313" key="1">
    <source>
        <dbReference type="EMBL" id="CAF3212903.1"/>
    </source>
</evidence>
<feature type="non-terminal residue" evidence="2">
    <location>
        <position position="1"/>
    </location>
</feature>
<keyword evidence="3" id="KW-1185">Reference proteome</keyword>
<sequence length="429" mass="49032">YRPNLFKALFDGTGLIRATYHSLTDEKVDRSDVANYWGGMDDKFMQQIGDHNALHADATSPALSSATYRYQRGRAMGETILKQIKSGEIELAKDAKGNVIETFKLVGHSQGVAASAGIADVLIENGYKVEASYNIAPKQPGDIKFNSKVGRVVQYGSKKDIIAPQSPINATDLKKGRGPEKDGPIQGHLLSNYGNIFEHRNGKDDNVLPRTDVKQNNAYLLSIILLLNLLFGNCVSKKQKLKCLNEIINSNHNDREYIEMKKAIHDSIIHWAMLGLSEHKVYLYNKWKVDDFLFNSKRDKLFGWIIDLGKESDKLNFLDFFIGEKLNGRWYYYTHNIAGSIWYDKTKNYNKTYTFKHISNSAKRQFIDGGLFKWNSCTIDDDYIEGWQRENENGYKLSMYQDHLKFLNRQGMYKTDDTDSVSTNSHDKN</sequence>
<proteinExistence type="predicted"/>
<accession>A0A821D7B1</accession>
<protein>
    <submittedName>
        <fullName evidence="2">Uncharacterized protein</fullName>
    </submittedName>
</protein>